<accession>A0A3N3ZM97</accession>
<dbReference type="GO" id="GO:0016757">
    <property type="term" value="F:glycosyltransferase activity"/>
    <property type="evidence" value="ECO:0007669"/>
    <property type="project" value="UniProtKB-KW"/>
</dbReference>
<proteinExistence type="predicted"/>
<feature type="domain" description="Glycosyltransferase subfamily 4-like N-terminal" evidence="5">
    <location>
        <begin position="14"/>
        <end position="177"/>
    </location>
</feature>
<keyword evidence="7" id="KW-1185">Reference proteome</keyword>
<comment type="caution">
    <text evidence="6">The sequence shown here is derived from an EMBL/GenBank/DDBJ whole genome shotgun (WGS) entry which is preliminary data.</text>
</comment>
<dbReference type="EMBL" id="RKMF01000018">
    <property type="protein sequence ID" value="ROZ61770.1"/>
    <property type="molecule type" value="Genomic_DNA"/>
</dbReference>
<name>A0A3N3ZM97_9MICC</name>
<keyword evidence="2" id="KW-0328">Glycosyltransferase</keyword>
<dbReference type="Pfam" id="PF00534">
    <property type="entry name" value="Glycos_transf_1"/>
    <property type="match status" value="1"/>
</dbReference>
<evidence type="ECO:0000259" key="5">
    <source>
        <dbReference type="Pfam" id="PF13439"/>
    </source>
</evidence>
<feature type="domain" description="Glycosyl transferase family 1" evidence="4">
    <location>
        <begin position="199"/>
        <end position="347"/>
    </location>
</feature>
<dbReference type="InterPro" id="IPR050194">
    <property type="entry name" value="Glycosyltransferase_grp1"/>
</dbReference>
<dbReference type="CDD" id="cd03814">
    <property type="entry name" value="GT4-like"/>
    <property type="match status" value="1"/>
</dbReference>
<sequence length="404" mass="44929">MRIALYTEVFLPKIDGVVTRILRTLEQLEALGHQVVIFAPGKPPLSFAGHTVVPVRSVSFKPWYPEIKVGLPTGRIATHMANFQPDIVHAVNPIWLAAYGVLSARRRDLPLLSSFHTDVPHYTDALGLSLLRHPSENWLRWLHNQSEVNLCTSGPMVERARSVGVRDVDLWPKAVDTAGYHPSRASRSMRERLTGGHPEAPLIVYVGRVSKEKNLDDLVEPIRRLPQARLAIVGSGPHKEQLEREFAGTNTVFTGYMSGEELTEAYASADVFAFPSRSETLGLVALEAFASGVPVVGARAGGIPFVIDDGVTGFLAEPGDADDFTRRLQDLVENPQLRSSMGAAARQEALRYSWRASTNRLVEFYELAVQRHWQRHVPPGPFLKTFGSAEYRALRFTRARNRNS</sequence>
<dbReference type="Proteomes" id="UP000270616">
    <property type="component" value="Unassembled WGS sequence"/>
</dbReference>
<dbReference type="GO" id="GO:1901137">
    <property type="term" value="P:carbohydrate derivative biosynthetic process"/>
    <property type="evidence" value="ECO:0007669"/>
    <property type="project" value="UniProtKB-ARBA"/>
</dbReference>
<gene>
    <name evidence="6" type="ORF">EDL96_12495</name>
</gene>
<dbReference type="PANTHER" id="PTHR45947">
    <property type="entry name" value="SULFOQUINOVOSYL TRANSFERASE SQD2"/>
    <property type="match status" value="1"/>
</dbReference>
<dbReference type="InterPro" id="IPR028098">
    <property type="entry name" value="Glyco_trans_4-like_N"/>
</dbReference>
<dbReference type="RefSeq" id="WP_123826561.1">
    <property type="nucleotide sequence ID" value="NZ_RKMF01000018.1"/>
</dbReference>
<dbReference type="SUPFAM" id="SSF53756">
    <property type="entry name" value="UDP-Glycosyltransferase/glycogen phosphorylase"/>
    <property type="match status" value="1"/>
</dbReference>
<evidence type="ECO:0000259" key="4">
    <source>
        <dbReference type="Pfam" id="PF00534"/>
    </source>
</evidence>
<evidence type="ECO:0000313" key="7">
    <source>
        <dbReference type="Proteomes" id="UP000270616"/>
    </source>
</evidence>
<dbReference type="PANTHER" id="PTHR45947:SF3">
    <property type="entry name" value="SULFOQUINOVOSYL TRANSFERASE SQD2"/>
    <property type="match status" value="1"/>
</dbReference>
<dbReference type="AlphaFoldDB" id="A0A3N3ZM97"/>
<dbReference type="InterPro" id="IPR001296">
    <property type="entry name" value="Glyco_trans_1"/>
</dbReference>
<evidence type="ECO:0000256" key="2">
    <source>
        <dbReference type="ARBA" id="ARBA00022676"/>
    </source>
</evidence>
<evidence type="ECO:0000313" key="6">
    <source>
        <dbReference type="EMBL" id="ROZ61770.1"/>
    </source>
</evidence>
<evidence type="ECO:0000256" key="3">
    <source>
        <dbReference type="ARBA" id="ARBA00022679"/>
    </source>
</evidence>
<protein>
    <recommendedName>
        <fullName evidence="1">D-inositol 3-phosphate glycosyltransferase</fullName>
    </recommendedName>
</protein>
<dbReference type="OrthoDB" id="9802525at2"/>
<organism evidence="6 7">
    <name type="scientific">Kocuria soli</name>
    <dbReference type="NCBI Taxonomy" id="2485125"/>
    <lineage>
        <taxon>Bacteria</taxon>
        <taxon>Bacillati</taxon>
        <taxon>Actinomycetota</taxon>
        <taxon>Actinomycetes</taxon>
        <taxon>Micrococcales</taxon>
        <taxon>Micrococcaceae</taxon>
        <taxon>Kocuria</taxon>
    </lineage>
</organism>
<dbReference type="Pfam" id="PF13439">
    <property type="entry name" value="Glyco_transf_4"/>
    <property type="match status" value="1"/>
</dbReference>
<dbReference type="Gene3D" id="3.40.50.2000">
    <property type="entry name" value="Glycogen Phosphorylase B"/>
    <property type="match status" value="2"/>
</dbReference>
<reference evidence="6 7" key="1">
    <citation type="submission" date="2018-10" db="EMBL/GenBank/DDBJ databases">
        <title>Kocuria sp. M5W7-7, whole genome shotgun sequence.</title>
        <authorList>
            <person name="Tuo L."/>
        </authorList>
    </citation>
    <scope>NUCLEOTIDE SEQUENCE [LARGE SCALE GENOMIC DNA]</scope>
    <source>
        <strain evidence="6 7">M5W7-7</strain>
    </source>
</reference>
<keyword evidence="3 6" id="KW-0808">Transferase</keyword>
<evidence type="ECO:0000256" key="1">
    <source>
        <dbReference type="ARBA" id="ARBA00021292"/>
    </source>
</evidence>